<evidence type="ECO:0000259" key="2">
    <source>
        <dbReference type="Pfam" id="PF13546"/>
    </source>
</evidence>
<dbReference type="OrthoDB" id="151236at2"/>
<evidence type="ECO:0000313" key="3">
    <source>
        <dbReference type="EMBL" id="SJM95533.1"/>
    </source>
</evidence>
<dbReference type="Pfam" id="PF13546">
    <property type="entry name" value="DDE_5"/>
    <property type="match status" value="1"/>
</dbReference>
<dbReference type="SUPFAM" id="SSF53098">
    <property type="entry name" value="Ribonuclease H-like"/>
    <property type="match status" value="1"/>
</dbReference>
<dbReference type="Proteomes" id="UP000195442">
    <property type="component" value="Unassembled WGS sequence"/>
</dbReference>
<keyword evidence="4" id="KW-1185">Reference proteome</keyword>
<organism evidence="3 4">
    <name type="scientific">Crenothrix polyspora</name>
    <dbReference type="NCBI Taxonomy" id="360316"/>
    <lineage>
        <taxon>Bacteria</taxon>
        <taxon>Pseudomonadati</taxon>
        <taxon>Pseudomonadota</taxon>
        <taxon>Gammaproteobacteria</taxon>
        <taxon>Methylococcales</taxon>
        <taxon>Crenotrichaceae</taxon>
        <taxon>Crenothrix</taxon>
    </lineage>
</organism>
<dbReference type="AlphaFoldDB" id="A0A1R4HH31"/>
<feature type="region of interest" description="Disordered" evidence="1">
    <location>
        <begin position="153"/>
        <end position="180"/>
    </location>
</feature>
<evidence type="ECO:0000313" key="4">
    <source>
        <dbReference type="Proteomes" id="UP000195442"/>
    </source>
</evidence>
<feature type="compositionally biased region" description="Basic and acidic residues" evidence="1">
    <location>
        <begin position="153"/>
        <end position="168"/>
    </location>
</feature>
<protein>
    <submittedName>
        <fullName evidence="3">Transposase</fullName>
    </submittedName>
</protein>
<feature type="domain" description="Transposase IS701-like DDE" evidence="2">
    <location>
        <begin position="11"/>
        <end position="278"/>
    </location>
</feature>
<dbReference type="InterPro" id="IPR038721">
    <property type="entry name" value="IS701-like_DDE_dom"/>
</dbReference>
<dbReference type="EMBL" id="FUKJ01000425">
    <property type="protein sequence ID" value="SJM95533.1"/>
    <property type="molecule type" value="Genomic_DNA"/>
</dbReference>
<accession>A0A1R4HH31</accession>
<reference evidence="4" key="1">
    <citation type="submission" date="2017-02" db="EMBL/GenBank/DDBJ databases">
        <authorList>
            <person name="Daims H."/>
        </authorList>
    </citation>
    <scope>NUCLEOTIDE SEQUENCE [LARGE SCALE GENOMIC DNA]</scope>
</reference>
<dbReference type="RefSeq" id="WP_087148257.1">
    <property type="nucleotide sequence ID" value="NZ_FUKJ01000425.1"/>
</dbReference>
<gene>
    <name evidence="3" type="ORF">CRENPOLYSF2_600001</name>
</gene>
<evidence type="ECO:0000256" key="1">
    <source>
        <dbReference type="SAM" id="MobiDB-lite"/>
    </source>
</evidence>
<name>A0A1R4HH31_9GAMM</name>
<proteinExistence type="predicted"/>
<sequence length="443" mass="50515">MNEIIATLEALRPIISTRDFRQLTLIIEAMLAMTGRVTMLGISRWAEKGGSYRTIQRFFNAPHDWSKMRWALIKRHFDKRTTLEEPIGVVLLTGDEVVVTKSGKQTHGLGKFFSSTQNQPVNGLCFLNLSLLDVDTRHSYPVITEQLIRDGVKETAPKATKPKGEKGKSGRPKGSKNKDRTVVELTPFQLQLQGCIRQAQGLSGRDLKLCYFVYDGALGNNNGLQLVKQTGMHLISKLRHDSELYLPYVGEPNGSKPKKYGDRVTLVRLEQETVCQETLEKNIRTRVYQIQVWHKKFPELLNVVVIVRTNMTTGSTSKVLLFSDDLNLAYDKLILYYQLRFQIEFNFRDAKQCWGLEDFMNTKEDSVSNAANLSLFMVTFSQLLMPQIKSLDSESVLDLKTVFRARKYTRRIINSLGLKSEEFLVDDQIFQAAEIGRIHKKAA</sequence>
<dbReference type="InterPro" id="IPR012337">
    <property type="entry name" value="RNaseH-like_sf"/>
</dbReference>